<dbReference type="STRING" id="155417.A0A4Q4TIJ6"/>
<dbReference type="AlphaFoldDB" id="A0A4Q4TIJ6"/>
<dbReference type="GO" id="GO:0052717">
    <property type="term" value="F:tRNA-specific adenosine-34 deaminase activity"/>
    <property type="evidence" value="ECO:0007669"/>
    <property type="project" value="TreeGrafter"/>
</dbReference>
<keyword evidence="1" id="KW-0819">tRNA processing</keyword>
<sequence length="634" mass="68851">MRGQSPRPSAALPWTNCTRSTTTAGAGGEPLNNLDELSQSRLFFLADDDALVSVAEGEFAMEPLNLWVDSIEETRHDAVLQADDGARILARNFSHRLLLNIVPSTTGTPSGGATGFRVYPPFGAGIAVSAMSDSMTEVVETLDPVSRQIIPQSIHLGTLVPLKTILELRDNLSLGLAYVTRAPTRVTNDVVNVARALAGDDAAKNLPHLRRCSKPSDLPPHLKSQFMNEENGKNAHTGKSNFLYIMLGLKDEIPYEDLVRGLSTIDAIRDDIFVGIVPVPLLAPTSQVQANMWSQQFWQTVYRKNNPLGPHPSNICRTTTTVSRDASVWMTLAHQIAKKSQEAGYGEPIGAVIIRRTVPGKADGGRATPVKEDATAPEATQSASVAARSLNGHTPNSEAPMSDGGNTPSMCIDDSDNQTESVEGGNLNACGIRPGVQDADTPKFDAETKETAQIVAIAADARWHQQEKIGHTGNPMAHAALRAISMVAQKLVRAEDRPPSTAQVMEFEAFQDRPLLDDEQTVFEAEHPCPDGYLCHELELYMTHEPCTMCAMAILHSRMGRIVFRHRMPLTGGMCSEDRGNDLCGADASCTQGPCGGGQGLGLHWRKELNWSMLGWEWENDEAERLVVNPHLHA</sequence>
<protein>
    <recommendedName>
        <fullName evidence="4">CMP/dCMP-type deaminase domain-containing protein</fullName>
    </recommendedName>
</protein>
<name>A0A4Q4TIJ6_9PEZI</name>
<organism evidence="5 6">
    <name type="scientific">Monosporascus ibericus</name>
    <dbReference type="NCBI Taxonomy" id="155417"/>
    <lineage>
        <taxon>Eukaryota</taxon>
        <taxon>Fungi</taxon>
        <taxon>Dikarya</taxon>
        <taxon>Ascomycota</taxon>
        <taxon>Pezizomycotina</taxon>
        <taxon>Sordariomycetes</taxon>
        <taxon>Xylariomycetidae</taxon>
        <taxon>Xylariales</taxon>
        <taxon>Xylariales incertae sedis</taxon>
        <taxon>Monosporascus</taxon>
    </lineage>
</organism>
<evidence type="ECO:0000256" key="1">
    <source>
        <dbReference type="ARBA" id="ARBA00022694"/>
    </source>
</evidence>
<gene>
    <name evidence="5" type="ORF">DL764_002938</name>
</gene>
<dbReference type="PANTHER" id="PTHR11079:SF156">
    <property type="entry name" value="INACTIVE TRNA-SPECIFIC ADENOSINE DEAMINASE-LIKE PROTEIN 3-RELATED"/>
    <property type="match status" value="1"/>
</dbReference>
<feature type="compositionally biased region" description="Polar residues" evidence="3">
    <location>
        <begin position="391"/>
        <end position="409"/>
    </location>
</feature>
<dbReference type="Pfam" id="PF00383">
    <property type="entry name" value="dCMP_cyt_deam_1"/>
    <property type="match status" value="1"/>
</dbReference>
<keyword evidence="6" id="KW-1185">Reference proteome</keyword>
<reference evidence="5 6" key="1">
    <citation type="submission" date="2018-06" db="EMBL/GenBank/DDBJ databases">
        <title>Complete Genomes of Monosporascus.</title>
        <authorList>
            <person name="Robinson A.J."/>
            <person name="Natvig D.O."/>
        </authorList>
    </citation>
    <scope>NUCLEOTIDE SEQUENCE [LARGE SCALE GENOMIC DNA]</scope>
    <source>
        <strain evidence="5 6">CBS 110550</strain>
    </source>
</reference>
<dbReference type="GO" id="GO:0005737">
    <property type="term" value="C:cytoplasm"/>
    <property type="evidence" value="ECO:0007669"/>
    <property type="project" value="TreeGrafter"/>
</dbReference>
<evidence type="ECO:0000259" key="4">
    <source>
        <dbReference type="PROSITE" id="PS51747"/>
    </source>
</evidence>
<dbReference type="GO" id="GO:0008033">
    <property type="term" value="P:tRNA processing"/>
    <property type="evidence" value="ECO:0007669"/>
    <property type="project" value="UniProtKB-KW"/>
</dbReference>
<dbReference type="OrthoDB" id="3180714at2759"/>
<dbReference type="PANTHER" id="PTHR11079">
    <property type="entry name" value="CYTOSINE DEAMINASE FAMILY MEMBER"/>
    <property type="match status" value="1"/>
</dbReference>
<dbReference type="SUPFAM" id="SSF53927">
    <property type="entry name" value="Cytidine deaminase-like"/>
    <property type="match status" value="1"/>
</dbReference>
<dbReference type="PROSITE" id="PS51747">
    <property type="entry name" value="CYT_DCMP_DEAMINASES_2"/>
    <property type="match status" value="1"/>
</dbReference>
<dbReference type="Gene3D" id="3.40.140.10">
    <property type="entry name" value="Cytidine Deaminase, domain 2"/>
    <property type="match status" value="1"/>
</dbReference>
<accession>A0A4Q4TIJ6</accession>
<comment type="similarity">
    <text evidence="2">Belongs to the cytidine and deoxycytidylate deaminase family. ADAT3 subfamily.</text>
</comment>
<dbReference type="GO" id="GO:0005634">
    <property type="term" value="C:nucleus"/>
    <property type="evidence" value="ECO:0007669"/>
    <property type="project" value="TreeGrafter"/>
</dbReference>
<proteinExistence type="inferred from homology"/>
<evidence type="ECO:0000256" key="2">
    <source>
        <dbReference type="ARBA" id="ARBA00038160"/>
    </source>
</evidence>
<feature type="domain" description="CMP/dCMP-type deaminase" evidence="4">
    <location>
        <begin position="476"/>
        <end position="577"/>
    </location>
</feature>
<dbReference type="EMBL" id="QJNU01000115">
    <property type="protein sequence ID" value="RYP06826.1"/>
    <property type="molecule type" value="Genomic_DNA"/>
</dbReference>
<dbReference type="Proteomes" id="UP000293360">
    <property type="component" value="Unassembled WGS sequence"/>
</dbReference>
<feature type="region of interest" description="Disordered" evidence="3">
    <location>
        <begin position="360"/>
        <end position="434"/>
    </location>
</feature>
<comment type="caution">
    <text evidence="5">The sequence shown here is derived from an EMBL/GenBank/DDBJ whole genome shotgun (WGS) entry which is preliminary data.</text>
</comment>
<dbReference type="InterPro" id="IPR016193">
    <property type="entry name" value="Cytidine_deaminase-like"/>
</dbReference>
<evidence type="ECO:0000313" key="6">
    <source>
        <dbReference type="Proteomes" id="UP000293360"/>
    </source>
</evidence>
<evidence type="ECO:0000256" key="3">
    <source>
        <dbReference type="SAM" id="MobiDB-lite"/>
    </source>
</evidence>
<dbReference type="InterPro" id="IPR002125">
    <property type="entry name" value="CMP_dCMP_dom"/>
</dbReference>
<evidence type="ECO:0000313" key="5">
    <source>
        <dbReference type="EMBL" id="RYP06826.1"/>
    </source>
</evidence>